<reference evidence="2 3" key="1">
    <citation type="submission" date="2014-09" db="EMBL/GenBank/DDBJ databases">
        <authorList>
            <person name="Ellenberger Sabrina"/>
        </authorList>
    </citation>
    <scope>NUCLEOTIDE SEQUENCE [LARGE SCALE GENOMIC DNA]</scope>
    <source>
        <strain evidence="2 3">CBS 412.66</strain>
    </source>
</reference>
<dbReference type="Proteomes" id="UP000054107">
    <property type="component" value="Unassembled WGS sequence"/>
</dbReference>
<sequence length="509" mass="58801">MAEEVVDEMQNQHRKRTHINDTDEKDNQEENSGIEESAEEIEDIWIGWKKLLKGLQETATLSFLSPERHDIIWCGKELRRRPLFPADMYERLINKNISIDLKVVDRLFQPEISQATDAGFKYLIENLRSIVTTTSAAEKALINRSLEQILEVIAGAGKTLSSSEGCLRFYVMERSWWRDLSTEILLSEVSSSYGENSKGKTSFDHHKAMFGLLAMLRTIASLYKYGSFETFSRLKLYFVHTHDRAIRHWTMSTPVPGVYVMNKEQRVGVIDEFRKQKNNTVHFVTFTLTLAVLEKADKNAFETLANSIDIIQYNIASLTPLISSNPHHNTEQVNKNLALLATKMKDLAMFQKALSSMKVYNAHTASPAKLQSFVVPRNLPLFQWENQAIDEKLGLVFTDNVKMCLQNFEDVMVSSNLDLDTNYWRVVPPLLAQSIRIWYTGYMEQFKKTKQRLPTWTEFLYAIIERYGINIYDERASCARELNAISMNPDESIESFIDRFNDLRKRAVD</sequence>
<evidence type="ECO:0000313" key="3">
    <source>
        <dbReference type="Proteomes" id="UP000054107"/>
    </source>
</evidence>
<dbReference type="OrthoDB" id="2255066at2759"/>
<feature type="compositionally biased region" description="Acidic residues" evidence="1">
    <location>
        <begin position="23"/>
        <end position="38"/>
    </location>
</feature>
<evidence type="ECO:0000256" key="1">
    <source>
        <dbReference type="SAM" id="MobiDB-lite"/>
    </source>
</evidence>
<evidence type="ECO:0000313" key="2">
    <source>
        <dbReference type="EMBL" id="CEP16520.1"/>
    </source>
</evidence>
<evidence type="ECO:0008006" key="4">
    <source>
        <dbReference type="Google" id="ProtNLM"/>
    </source>
</evidence>
<name>A0A0B7NLW6_9FUNG</name>
<dbReference type="EMBL" id="LN733169">
    <property type="protein sequence ID" value="CEP16520.1"/>
    <property type="molecule type" value="Genomic_DNA"/>
</dbReference>
<dbReference type="AlphaFoldDB" id="A0A0B7NLW6"/>
<accession>A0A0B7NLW6</accession>
<protein>
    <recommendedName>
        <fullName evidence="4">Retrotransposon gag domain-containing protein</fullName>
    </recommendedName>
</protein>
<gene>
    <name evidence="2" type="primary">PARPA_10786.1 scaffold 41684</name>
</gene>
<feature type="region of interest" description="Disordered" evidence="1">
    <location>
        <begin position="1"/>
        <end position="38"/>
    </location>
</feature>
<organism evidence="2 3">
    <name type="scientific">Parasitella parasitica</name>
    <dbReference type="NCBI Taxonomy" id="35722"/>
    <lineage>
        <taxon>Eukaryota</taxon>
        <taxon>Fungi</taxon>
        <taxon>Fungi incertae sedis</taxon>
        <taxon>Mucoromycota</taxon>
        <taxon>Mucoromycotina</taxon>
        <taxon>Mucoromycetes</taxon>
        <taxon>Mucorales</taxon>
        <taxon>Mucorineae</taxon>
        <taxon>Mucoraceae</taxon>
        <taxon>Parasitella</taxon>
    </lineage>
</organism>
<proteinExistence type="predicted"/>
<keyword evidence="3" id="KW-1185">Reference proteome</keyword>